<protein>
    <recommendedName>
        <fullName evidence="15 16">Multifunctional fusion protein</fullName>
    </recommendedName>
    <domain>
        <recommendedName>
            <fullName evidence="15">Indole-3-glycerol phosphate synthase</fullName>
            <shortName evidence="15">IGPS</shortName>
            <ecNumber evidence="15">4.1.1.48</ecNumber>
        </recommendedName>
    </domain>
    <domain>
        <recommendedName>
            <fullName evidence="16">N-(5'-phosphoribosyl)anthranilate isomerase</fullName>
            <shortName evidence="16">PRAI</shortName>
            <ecNumber evidence="16">5.3.1.24</ecNumber>
        </recommendedName>
    </domain>
</protein>
<name>A0AAV3M0Z3_9GAMM</name>
<evidence type="ECO:0000256" key="12">
    <source>
        <dbReference type="ARBA" id="ARBA00023239"/>
    </source>
</evidence>
<evidence type="ECO:0000259" key="18">
    <source>
        <dbReference type="Pfam" id="PF00697"/>
    </source>
</evidence>
<dbReference type="SUPFAM" id="SSF51366">
    <property type="entry name" value="Ribulose-phoshate binding barrel"/>
    <property type="match status" value="2"/>
</dbReference>
<dbReference type="Gene3D" id="3.20.20.70">
    <property type="entry name" value="Aldolase class I"/>
    <property type="match status" value="2"/>
</dbReference>
<keyword evidence="8 15" id="KW-0210">Decarboxylase</keyword>
<dbReference type="NCBIfam" id="NF001377">
    <property type="entry name" value="PRK00278.2-4"/>
    <property type="match status" value="1"/>
</dbReference>
<dbReference type="InterPro" id="IPR045186">
    <property type="entry name" value="Indole-3-glycerol_P_synth"/>
</dbReference>
<dbReference type="HAMAP" id="MF_00135">
    <property type="entry name" value="PRAI"/>
    <property type="match status" value="1"/>
</dbReference>
<dbReference type="EC" id="4.1.1.48" evidence="15"/>
<comment type="similarity">
    <text evidence="6">In the C-terminal section; belongs to the TrpF family.</text>
</comment>
<evidence type="ECO:0000256" key="16">
    <source>
        <dbReference type="HAMAP-Rule" id="MF_00135"/>
    </source>
</evidence>
<comment type="similarity">
    <text evidence="15">Belongs to the TrpC family.</text>
</comment>
<evidence type="ECO:0000256" key="4">
    <source>
        <dbReference type="ARBA" id="ARBA00004696"/>
    </source>
</evidence>
<dbReference type="CDD" id="cd00405">
    <property type="entry name" value="PRAI"/>
    <property type="match status" value="1"/>
</dbReference>
<keyword evidence="12 15" id="KW-0456">Lyase</keyword>
<evidence type="ECO:0000256" key="6">
    <source>
        <dbReference type="ARBA" id="ARBA00009847"/>
    </source>
</evidence>
<comment type="caution">
    <text evidence="19">The sequence shown here is derived from an EMBL/GenBank/DDBJ whole genome shotgun (WGS) entry which is preliminary data.</text>
</comment>
<dbReference type="AlphaFoldDB" id="A0AAV3M0Z3"/>
<dbReference type="Pfam" id="PF00218">
    <property type="entry name" value="IGPS"/>
    <property type="match status" value="1"/>
</dbReference>
<evidence type="ECO:0000313" key="19">
    <source>
        <dbReference type="EMBL" id="EUD09460.1"/>
    </source>
</evidence>
<feature type="domain" description="N-(5'phosphoribosyl) anthranilate isomerase (PRAI)" evidence="18">
    <location>
        <begin position="259"/>
        <end position="449"/>
    </location>
</feature>
<comment type="catalytic activity">
    <reaction evidence="1 16">
        <text>N-(5-phospho-beta-D-ribosyl)anthranilate = 1-(2-carboxyphenylamino)-1-deoxy-D-ribulose 5-phosphate</text>
        <dbReference type="Rhea" id="RHEA:21540"/>
        <dbReference type="ChEBI" id="CHEBI:18277"/>
        <dbReference type="ChEBI" id="CHEBI:58613"/>
        <dbReference type="EC" id="5.3.1.24"/>
    </reaction>
</comment>
<dbReference type="Pfam" id="PF00697">
    <property type="entry name" value="PRAI"/>
    <property type="match status" value="1"/>
</dbReference>
<feature type="domain" description="Indole-3-glycerol phosphate synthase" evidence="17">
    <location>
        <begin position="6"/>
        <end position="253"/>
    </location>
</feature>
<evidence type="ECO:0000259" key="17">
    <source>
        <dbReference type="Pfam" id="PF00218"/>
    </source>
</evidence>
<dbReference type="InterPro" id="IPR011060">
    <property type="entry name" value="RibuloseP-bd_barrel"/>
</dbReference>
<dbReference type="InterPro" id="IPR001240">
    <property type="entry name" value="PRAI_dom"/>
</dbReference>
<accession>A0AAV3M0Z3</accession>
<keyword evidence="10 15" id="KW-0057">Aromatic amino acid biosynthesis</keyword>
<proteinExistence type="inferred from homology"/>
<evidence type="ECO:0000256" key="10">
    <source>
        <dbReference type="ARBA" id="ARBA00023141"/>
    </source>
</evidence>
<evidence type="ECO:0000256" key="8">
    <source>
        <dbReference type="ARBA" id="ARBA00022793"/>
    </source>
</evidence>
<dbReference type="RefSeq" id="WP_006658720.1">
    <property type="nucleotide sequence ID" value="NZ_JALD01000072.1"/>
</dbReference>
<dbReference type="InterPro" id="IPR013785">
    <property type="entry name" value="Aldolase_TIM"/>
</dbReference>
<reference evidence="19 20" key="1">
    <citation type="submission" date="2014-01" db="EMBL/GenBank/DDBJ databases">
        <authorList>
            <person name="Durkin A.S."/>
            <person name="McCorrison J."/>
            <person name="Torralba M."/>
            <person name="Gillis M."/>
            <person name="Haft D.H."/>
            <person name="Methe B."/>
            <person name="Sutton G."/>
            <person name="Nelson K.E."/>
        </authorList>
    </citation>
    <scope>NUCLEOTIDE SEQUENCE [LARGE SCALE GENOMIC DNA]</scope>
    <source>
        <strain evidence="19 20">205/92</strain>
    </source>
</reference>
<evidence type="ECO:0000256" key="3">
    <source>
        <dbReference type="ARBA" id="ARBA00004664"/>
    </source>
</evidence>
<evidence type="ECO:0000256" key="2">
    <source>
        <dbReference type="ARBA" id="ARBA00001633"/>
    </source>
</evidence>
<evidence type="ECO:0000256" key="11">
    <source>
        <dbReference type="ARBA" id="ARBA00023235"/>
    </source>
</evidence>
<dbReference type="GO" id="GO:0004640">
    <property type="term" value="F:phosphoribosylanthranilate isomerase activity"/>
    <property type="evidence" value="ECO:0007669"/>
    <property type="project" value="UniProtKB-UniRule"/>
</dbReference>
<dbReference type="PANTHER" id="PTHR22854">
    <property type="entry name" value="TRYPTOPHAN BIOSYNTHESIS PROTEIN"/>
    <property type="match status" value="1"/>
</dbReference>
<comment type="similarity">
    <text evidence="5">In the N-terminal section; belongs to the TrpC family.</text>
</comment>
<dbReference type="PROSITE" id="PS00614">
    <property type="entry name" value="IGPS"/>
    <property type="match status" value="1"/>
</dbReference>
<evidence type="ECO:0000256" key="14">
    <source>
        <dbReference type="ARBA" id="ARBA00025592"/>
    </source>
</evidence>
<keyword evidence="11 16" id="KW-0413">Isomerase</keyword>
<evidence type="ECO:0000256" key="15">
    <source>
        <dbReference type="HAMAP-Rule" id="MF_00134"/>
    </source>
</evidence>
<gene>
    <name evidence="15" type="primary">trpC</name>
    <name evidence="16" type="synonym">trpF</name>
    <name evidence="19" type="ORF">HMPREF1563_4105</name>
</gene>
<evidence type="ECO:0000256" key="5">
    <source>
        <dbReference type="ARBA" id="ARBA00007902"/>
    </source>
</evidence>
<evidence type="ECO:0000313" key="20">
    <source>
        <dbReference type="Proteomes" id="UP000022311"/>
    </source>
</evidence>
<dbReference type="EC" id="5.3.1.24" evidence="16"/>
<comment type="catalytic activity">
    <reaction evidence="2 15">
        <text>1-(2-carboxyphenylamino)-1-deoxy-D-ribulose 5-phosphate + H(+) = (1S,2R)-1-C-(indol-3-yl)glycerol 3-phosphate + CO2 + H2O</text>
        <dbReference type="Rhea" id="RHEA:23476"/>
        <dbReference type="ChEBI" id="CHEBI:15377"/>
        <dbReference type="ChEBI" id="CHEBI:15378"/>
        <dbReference type="ChEBI" id="CHEBI:16526"/>
        <dbReference type="ChEBI" id="CHEBI:58613"/>
        <dbReference type="ChEBI" id="CHEBI:58866"/>
        <dbReference type="EC" id="4.1.1.48"/>
    </reaction>
</comment>
<dbReference type="InterPro" id="IPR013798">
    <property type="entry name" value="Indole-3-glycerol_P_synth_dom"/>
</dbReference>
<evidence type="ECO:0000256" key="7">
    <source>
        <dbReference type="ARBA" id="ARBA00022605"/>
    </source>
</evidence>
<comment type="pathway">
    <text evidence="4 15">Amino-acid biosynthesis; L-tryptophan biosynthesis; L-tryptophan from chorismate: step 4/5.</text>
</comment>
<dbReference type="GeneID" id="57293714"/>
<evidence type="ECO:0000256" key="9">
    <source>
        <dbReference type="ARBA" id="ARBA00022822"/>
    </source>
</evidence>
<dbReference type="InterPro" id="IPR001468">
    <property type="entry name" value="Indole-3-GlycerolPSynthase_CS"/>
</dbReference>
<dbReference type="HAMAP" id="MF_00134_B">
    <property type="entry name" value="IGPS_B"/>
    <property type="match status" value="1"/>
</dbReference>
<dbReference type="Proteomes" id="UP000022311">
    <property type="component" value="Unassembled WGS sequence"/>
</dbReference>
<dbReference type="NCBIfam" id="NF006945">
    <property type="entry name" value="PRK09427.1"/>
    <property type="match status" value="1"/>
</dbReference>
<keyword evidence="7 15" id="KW-0028">Amino-acid biosynthesis</keyword>
<keyword evidence="13" id="KW-0511">Multifunctional enzyme</keyword>
<dbReference type="EMBL" id="JALD01000072">
    <property type="protein sequence ID" value="EUD09460.1"/>
    <property type="molecule type" value="Genomic_DNA"/>
</dbReference>
<keyword evidence="9 15" id="KW-0822">Tryptophan biosynthesis</keyword>
<evidence type="ECO:0000256" key="13">
    <source>
        <dbReference type="ARBA" id="ARBA00023268"/>
    </source>
</evidence>
<organism evidence="19 20">
    <name type="scientific">Providencia alcalifaciens 205/92</name>
    <dbReference type="NCBI Taxonomy" id="1256988"/>
    <lineage>
        <taxon>Bacteria</taxon>
        <taxon>Pseudomonadati</taxon>
        <taxon>Pseudomonadota</taxon>
        <taxon>Gammaproteobacteria</taxon>
        <taxon>Enterobacterales</taxon>
        <taxon>Morganellaceae</taxon>
        <taxon>Providencia</taxon>
    </lineage>
</organism>
<dbReference type="CDD" id="cd00331">
    <property type="entry name" value="IGPS"/>
    <property type="match status" value="1"/>
</dbReference>
<sequence>MKGTVLQKIVDDKLTYLVERKLHQPLASFQSEVQPAQRGFYAALQAKRPVFILECKKASPSKGVIREDFDPAVIASMYAPYASAISVLTDEKYFQGKMDYLTIVSNTVKQPVLCKDFIVDPYQIYLARYYQADAILLMLSVLDDEQYIALADVAHQLNMGVLTEVSNEGELQRAIKLRAKVVGINNRDLRDMSIDLNRTRQLAPRLPAGTVVISESGILQHQHIQSLVDVANGFLIGSALMEQADLPQALRNLLVGEHKVCGLTREQDAKAAFAAGANFGGLIFAEKSPRKVTLSQAKQIIHSTPLKYVGVFRDQSVDFVSHIAQQLALHAVQLHGNEDNAYIAQLREILPAHCHIWKALNMADNQVIDYDPTLVDILLLDNGAGGTGKTFDWSNIPVNSSHKLMIAGGLNPDNCQQAAQLVCNGLDFNSGIEIEPGIKSEHKLNQVFDVLKNARMAL</sequence>
<comment type="pathway">
    <text evidence="3 16">Amino-acid biosynthesis; L-tryptophan biosynthesis; L-tryptophan from chorismate: step 3/5.</text>
</comment>
<dbReference type="GO" id="GO:0004425">
    <property type="term" value="F:indole-3-glycerol-phosphate synthase activity"/>
    <property type="evidence" value="ECO:0007669"/>
    <property type="project" value="UniProtKB-UniRule"/>
</dbReference>
<dbReference type="PANTHER" id="PTHR22854:SF2">
    <property type="entry name" value="INDOLE-3-GLYCEROL-PHOSPHATE SYNTHASE"/>
    <property type="match status" value="1"/>
</dbReference>
<comment type="function">
    <text evidence="14">Bifunctional enzyme that catalyzes two sequential steps of tryptophan biosynthetic pathway. The first reaction is catalyzed by the isomerase, coded by the TrpF domain; the second reaction is catalyzed by the synthase, coded by the TrpC domain.</text>
</comment>
<evidence type="ECO:0000256" key="1">
    <source>
        <dbReference type="ARBA" id="ARBA00001164"/>
    </source>
</evidence>
<dbReference type="FunFam" id="3.20.20.70:FF:000024">
    <property type="entry name" value="Indole-3-glycerol phosphate synthase"/>
    <property type="match status" value="1"/>
</dbReference>
<dbReference type="GO" id="GO:0000162">
    <property type="term" value="P:L-tryptophan biosynthetic process"/>
    <property type="evidence" value="ECO:0007669"/>
    <property type="project" value="UniProtKB-UniRule"/>
</dbReference>
<comment type="similarity">
    <text evidence="16">Belongs to the TrpF family.</text>
</comment>